<evidence type="ECO:0000259" key="1">
    <source>
        <dbReference type="SMART" id="SM01126"/>
    </source>
</evidence>
<gene>
    <name evidence="2" type="ORF">S01H4_23881</name>
</gene>
<accession>X1BJ71</accession>
<feature type="non-terminal residue" evidence="2">
    <location>
        <position position="1"/>
    </location>
</feature>
<reference evidence="2" key="1">
    <citation type="journal article" date="2014" name="Front. Microbiol.">
        <title>High frequency of phylogenetically diverse reductive dehalogenase-homologous genes in deep subseafloor sedimentary metagenomes.</title>
        <authorList>
            <person name="Kawai M."/>
            <person name="Futagami T."/>
            <person name="Toyoda A."/>
            <person name="Takaki Y."/>
            <person name="Nishi S."/>
            <person name="Hori S."/>
            <person name="Arai W."/>
            <person name="Tsubouchi T."/>
            <person name="Morono Y."/>
            <person name="Uchiyama I."/>
            <person name="Ito T."/>
            <person name="Fujiyama A."/>
            <person name="Inagaki F."/>
            <person name="Takami H."/>
        </authorList>
    </citation>
    <scope>NUCLEOTIDE SEQUENCE</scope>
    <source>
        <strain evidence="2">Expedition CK06-06</strain>
    </source>
</reference>
<dbReference type="EMBL" id="BART01011139">
    <property type="protein sequence ID" value="GAG81267.1"/>
    <property type="molecule type" value="Genomic_DNA"/>
</dbReference>
<feature type="domain" description="ISXO2-like transposase" evidence="1">
    <location>
        <begin position="56"/>
        <end position="201"/>
    </location>
</feature>
<dbReference type="InterPro" id="IPR024445">
    <property type="entry name" value="Tnp_ISXO2-like"/>
</dbReference>
<protein>
    <recommendedName>
        <fullName evidence="1">ISXO2-like transposase domain-containing protein</fullName>
    </recommendedName>
</protein>
<evidence type="ECO:0000313" key="2">
    <source>
        <dbReference type="EMBL" id="GAG81267.1"/>
    </source>
</evidence>
<proteinExistence type="predicted"/>
<organism evidence="2">
    <name type="scientific">marine sediment metagenome</name>
    <dbReference type="NCBI Taxonomy" id="412755"/>
    <lineage>
        <taxon>unclassified sequences</taxon>
        <taxon>metagenomes</taxon>
        <taxon>ecological metagenomes</taxon>
    </lineage>
</organism>
<dbReference type="Pfam" id="PF12762">
    <property type="entry name" value="DDE_Tnp_IS1595"/>
    <property type="match status" value="1"/>
</dbReference>
<name>X1BJ71_9ZZZZ</name>
<dbReference type="AlphaFoldDB" id="X1BJ71"/>
<dbReference type="NCBIfam" id="NF033547">
    <property type="entry name" value="transpos_IS1595"/>
    <property type="match status" value="1"/>
</dbReference>
<comment type="caution">
    <text evidence="2">The sequence shown here is derived from an EMBL/GenBank/DDBJ whole genome shotgun (WGS) entry which is preliminary data.</text>
</comment>
<dbReference type="SMART" id="SM01126">
    <property type="entry name" value="DDE_Tnp_IS1595"/>
    <property type="match status" value="1"/>
</dbReference>
<sequence length="241" mass="26852">TRTPLMTWFEAAWHVTTAKNGMSAKTLERTLGTSYRVAWTMLHRYRVAMVRAERERLSGEVEVDETLVGGVKQGGKRGRGSSKCVVAIAVELKQPKGFGRVRMRHVRDASGVSLVPFVCDTVVPGTVILTDGWSGYNDLPKHGYTRKKVMLSSSGHPAHVSMPAVHRVSSLLKRWILGTHQGSFVSAHLQSYLEEFTFRFNRRTSSSAGLIFCRLLEQAAVTMPITAADVTHGYNWYRLST</sequence>